<dbReference type="RefSeq" id="WP_109824125.1">
    <property type="nucleotide sequence ID" value="NZ_QGKL01000039.1"/>
</dbReference>
<evidence type="ECO:0000313" key="1">
    <source>
        <dbReference type="EMBL" id="PWQ94476.1"/>
    </source>
</evidence>
<protein>
    <submittedName>
        <fullName evidence="1">Uncharacterized protein</fullName>
    </submittedName>
</protein>
<comment type="caution">
    <text evidence="1">The sequence shown here is derived from an EMBL/GenBank/DDBJ whole genome shotgun (WGS) entry which is preliminary data.</text>
</comment>
<dbReference type="Gene3D" id="2.60.120.620">
    <property type="entry name" value="q2cbj1_9rhob like domain"/>
    <property type="match status" value="1"/>
</dbReference>
<accession>A0A317C758</accession>
<dbReference type="EMBL" id="QGKL01000039">
    <property type="protein sequence ID" value="PWQ94476.1"/>
    <property type="molecule type" value="Genomic_DNA"/>
</dbReference>
<evidence type="ECO:0000313" key="2">
    <source>
        <dbReference type="Proteomes" id="UP000245506"/>
    </source>
</evidence>
<proteinExistence type="predicted"/>
<name>A0A317C758_9GAMM</name>
<reference evidence="1 2" key="1">
    <citation type="submission" date="2018-05" db="EMBL/GenBank/DDBJ databases">
        <title>Leucothrix arctica sp. nov., isolated from Arctic seawater.</title>
        <authorList>
            <person name="Choi A."/>
            <person name="Baek K."/>
        </authorList>
    </citation>
    <scope>NUCLEOTIDE SEQUENCE [LARGE SCALE GENOMIC DNA]</scope>
    <source>
        <strain evidence="1 2">IMCC9719</strain>
    </source>
</reference>
<gene>
    <name evidence="1" type="ORF">DKT75_14345</name>
</gene>
<dbReference type="AlphaFoldDB" id="A0A317C758"/>
<sequence>MATMIDCDSNHDIVRFSTELTHQSLSDLCNGDILVIRVPNYYSSIACEKILSNLDSEQKITEKYDNAPELDIYRLGMAYFETRFNKSLLDTYFSSSDKFHEAVEDICYPHTTPLEEFVKDLDDLWPAGATIQTLEDKDMMPGLVRVILQDQLFPPHQDMLTRDVPDLPKKDHPISQLAVNIYLRNFEEGGELEIWDYAPDDTEVKQLYTGAHDFIDRNKIPVSSLTIKPQAGELILIQSSKLHSVRPGTGGNRVAFSCFSAYRGEDKPLTYWI</sequence>
<dbReference type="Pfam" id="PF22814">
    <property type="entry name" value="WelO5"/>
    <property type="match status" value="1"/>
</dbReference>
<organism evidence="1 2">
    <name type="scientific">Leucothrix arctica</name>
    <dbReference type="NCBI Taxonomy" id="1481894"/>
    <lineage>
        <taxon>Bacteria</taxon>
        <taxon>Pseudomonadati</taxon>
        <taxon>Pseudomonadota</taxon>
        <taxon>Gammaproteobacteria</taxon>
        <taxon>Thiotrichales</taxon>
        <taxon>Thiotrichaceae</taxon>
        <taxon>Leucothrix</taxon>
    </lineage>
</organism>
<dbReference type="Proteomes" id="UP000245506">
    <property type="component" value="Unassembled WGS sequence"/>
</dbReference>
<keyword evidence="2" id="KW-1185">Reference proteome</keyword>
<dbReference type="OrthoDB" id="6532393at2"/>
<dbReference type="InterPro" id="IPR055091">
    <property type="entry name" value="WelO5-like"/>
</dbReference>